<feature type="transmembrane region" description="Helical" evidence="1">
    <location>
        <begin position="251"/>
        <end position="272"/>
    </location>
</feature>
<feature type="transmembrane region" description="Helical" evidence="1">
    <location>
        <begin position="192"/>
        <end position="213"/>
    </location>
</feature>
<keyword evidence="1" id="KW-0812">Transmembrane</keyword>
<feature type="transmembrane region" description="Helical" evidence="1">
    <location>
        <begin position="163"/>
        <end position="185"/>
    </location>
</feature>
<dbReference type="EMBL" id="JAWSTH010000056">
    <property type="protein sequence ID" value="MDW5596459.1"/>
    <property type="molecule type" value="Genomic_DNA"/>
</dbReference>
<accession>A0ABU4HUF8</accession>
<evidence type="ECO:0008006" key="4">
    <source>
        <dbReference type="Google" id="ProtNLM"/>
    </source>
</evidence>
<dbReference type="RefSeq" id="WP_318598845.1">
    <property type="nucleotide sequence ID" value="NZ_JAWSTH010000056.1"/>
</dbReference>
<organism evidence="2 3">
    <name type="scientific">Conexibacter stalactiti</name>
    <dbReference type="NCBI Taxonomy" id="1940611"/>
    <lineage>
        <taxon>Bacteria</taxon>
        <taxon>Bacillati</taxon>
        <taxon>Actinomycetota</taxon>
        <taxon>Thermoleophilia</taxon>
        <taxon>Solirubrobacterales</taxon>
        <taxon>Conexibacteraceae</taxon>
        <taxon>Conexibacter</taxon>
    </lineage>
</organism>
<sequence length="278" mass="28940">MNGRQFLAGLLAVLAVVLGLVGGVARYLDQRVVQPDAFAQSALAALDRAAVRGAVADEIAARVVERVPVELVPRAQVRRVADRVVATRAFRRTFRERALEANRVLFSSDDDAATATLSLGDLTPAFDAIDPRLAPLLGDGAEQRLLTLRTDTLGVGTARLGEAAGTLGTVGPLLAALALIAALLLSPRRLAVVRIAAVGSVIAGALLLAGLSVGRSFAVDRAESSAGITVAQARDAVGAAWDVFMDDLRPWALAAIAVGFVLTALTLLPAAFGRRERI</sequence>
<name>A0ABU4HUF8_9ACTN</name>
<comment type="caution">
    <text evidence="2">The sequence shown here is derived from an EMBL/GenBank/DDBJ whole genome shotgun (WGS) entry which is preliminary data.</text>
</comment>
<proteinExistence type="predicted"/>
<evidence type="ECO:0000313" key="2">
    <source>
        <dbReference type="EMBL" id="MDW5596459.1"/>
    </source>
</evidence>
<evidence type="ECO:0000313" key="3">
    <source>
        <dbReference type="Proteomes" id="UP001284601"/>
    </source>
</evidence>
<keyword evidence="1" id="KW-0472">Membrane</keyword>
<keyword evidence="1" id="KW-1133">Transmembrane helix</keyword>
<keyword evidence="3" id="KW-1185">Reference proteome</keyword>
<evidence type="ECO:0000256" key="1">
    <source>
        <dbReference type="SAM" id="Phobius"/>
    </source>
</evidence>
<protein>
    <recommendedName>
        <fullName evidence="4">Integral membrane protein</fullName>
    </recommendedName>
</protein>
<reference evidence="3" key="1">
    <citation type="submission" date="2023-07" db="EMBL/GenBank/DDBJ databases">
        <title>Conexibacter stalactiti sp. nov., isolated from stalactites in a lava cave and emended description of the genus Conexibacter.</title>
        <authorList>
            <person name="Lee S.D."/>
        </authorList>
    </citation>
    <scope>NUCLEOTIDE SEQUENCE [LARGE SCALE GENOMIC DNA]</scope>
    <source>
        <strain evidence="3">KCTC 39840</strain>
    </source>
</reference>
<gene>
    <name evidence="2" type="ORF">R7226_19080</name>
</gene>
<dbReference type="Proteomes" id="UP001284601">
    <property type="component" value="Unassembled WGS sequence"/>
</dbReference>